<protein>
    <submittedName>
        <fullName evidence="1">Uncharacterized protein</fullName>
    </submittedName>
</protein>
<dbReference type="RefSeq" id="WP_085475008.1">
    <property type="nucleotide sequence ID" value="NZ_FXBM01000001.1"/>
</dbReference>
<dbReference type="OrthoDB" id="5124141at2"/>
<dbReference type="Pfam" id="PF18143">
    <property type="entry name" value="HAD_SAK_2"/>
    <property type="match status" value="1"/>
</dbReference>
<dbReference type="AlphaFoldDB" id="A0A1X7N248"/>
<dbReference type="InterPro" id="IPR036412">
    <property type="entry name" value="HAD-like_sf"/>
</dbReference>
<proteinExistence type="predicted"/>
<dbReference type="STRING" id="1891671.SAMN06295885_0491"/>
<evidence type="ECO:0000313" key="2">
    <source>
        <dbReference type="Proteomes" id="UP000193711"/>
    </source>
</evidence>
<keyword evidence="2" id="KW-1185">Reference proteome</keyword>
<reference evidence="2" key="1">
    <citation type="submission" date="2017-04" db="EMBL/GenBank/DDBJ databases">
        <authorList>
            <person name="Varghese N."/>
            <person name="Submissions S."/>
        </authorList>
    </citation>
    <scope>NUCLEOTIDE SEQUENCE [LARGE SCALE GENOMIC DNA]</scope>
    <source>
        <strain evidence="2">VKM Ac-2121</strain>
    </source>
</reference>
<dbReference type="Proteomes" id="UP000193711">
    <property type="component" value="Unassembled WGS sequence"/>
</dbReference>
<accession>A0A1X7N248</accession>
<dbReference type="SUPFAM" id="SSF56784">
    <property type="entry name" value="HAD-like"/>
    <property type="match status" value="1"/>
</dbReference>
<gene>
    <name evidence="1" type="ORF">SAMN06295885_0491</name>
</gene>
<organism evidence="1 2">
    <name type="scientific">Rathayibacter oskolensis</name>
    <dbReference type="NCBI Taxonomy" id="1891671"/>
    <lineage>
        <taxon>Bacteria</taxon>
        <taxon>Bacillati</taxon>
        <taxon>Actinomycetota</taxon>
        <taxon>Actinomycetes</taxon>
        <taxon>Micrococcales</taxon>
        <taxon>Microbacteriaceae</taxon>
        <taxon>Rathayibacter</taxon>
    </lineage>
</organism>
<sequence>MAALILLDVDGVLNPTVTSDRAAGGHRLGLEPEREALVLRLAAVGTIVWATTWPPKLTSVLARDLGLPDGTEAIVFGGGLPRDPRFPGQTGKLQPVAAWLEAARERTSIDAVVWIDDNLREDAFAWASVQSTPFHLIRPDAAAGLTAEEVGGAEEFLSAVTSSASSRGDSRE</sequence>
<dbReference type="EMBL" id="FXBM01000001">
    <property type="protein sequence ID" value="SMH30825.1"/>
    <property type="molecule type" value="Genomic_DNA"/>
</dbReference>
<name>A0A1X7N248_9MICO</name>
<evidence type="ECO:0000313" key="1">
    <source>
        <dbReference type="EMBL" id="SMH30825.1"/>
    </source>
</evidence>